<evidence type="ECO:0000313" key="2">
    <source>
        <dbReference type="EMBL" id="AHH10111.1"/>
    </source>
</evidence>
<proteinExistence type="predicted"/>
<evidence type="ECO:0000256" key="1">
    <source>
        <dbReference type="SAM" id="SignalP"/>
    </source>
</evidence>
<gene>
    <name evidence="2" type="ORF">BPA_0900027</name>
</gene>
<reference evidence="2" key="1">
    <citation type="submission" date="2013-04" db="EMBL/GenBank/DDBJ databases">
        <title>Comparative Genomics of Relapsing Fever Spirochetes.</title>
        <authorList>
            <person name="Schwan T.G."/>
            <person name="Raffel S.J."/>
            <person name="Porcella S.F."/>
            <person name="Martens C.A."/>
            <person name="Bruno D.P."/>
            <person name="Ricklefs S.M."/>
            <person name="Barbian K.B."/>
        </authorList>
    </citation>
    <scope>NUCLEOTIDE SEQUENCE</scope>
    <source>
        <strain evidence="2">SLO</strain>
        <plasmid evidence="2">unnamed</plasmid>
    </source>
</reference>
<dbReference type="HOGENOM" id="CLU_2217962_0_0_12"/>
<name>W5SYF0_BORPR</name>
<feature type="chain" id="PRO_5004873192" description="Variable outer membrane protein" evidence="1">
    <location>
        <begin position="22"/>
        <end position="106"/>
    </location>
</feature>
<accession>W5SYF0</accession>
<keyword evidence="1" id="KW-0732">Signal</keyword>
<organism evidence="2">
    <name type="scientific">Borrelia parkeri SLO</name>
    <dbReference type="NCBI Taxonomy" id="1313294"/>
    <lineage>
        <taxon>Bacteria</taxon>
        <taxon>Pseudomonadati</taxon>
        <taxon>Spirochaetota</taxon>
        <taxon>Spirochaetia</taxon>
        <taxon>Spirochaetales</taxon>
        <taxon>Borreliaceae</taxon>
        <taxon>Borrelia</taxon>
    </lineage>
</organism>
<evidence type="ECO:0008006" key="3">
    <source>
        <dbReference type="Google" id="ProtNLM"/>
    </source>
</evidence>
<feature type="signal peptide" evidence="1">
    <location>
        <begin position="1"/>
        <end position="21"/>
    </location>
</feature>
<protein>
    <recommendedName>
        <fullName evidence="3">Variable outer membrane protein</fullName>
    </recommendedName>
</protein>
<geneLocation type="plasmid" evidence="2">
    <name>unnamed</name>
</geneLocation>
<dbReference type="AlphaFoldDB" id="W5SYF0"/>
<dbReference type="EMBL" id="CP005903">
    <property type="protein sequence ID" value="AHH10111.1"/>
    <property type="molecule type" value="Genomic_DNA"/>
</dbReference>
<sequence>MAAAISAAFFAVSILISSAPASSDLAIACNISAPLTAPIDAFAAAACASVPSLSLPPNNLPIDFFSVSAVLVASAFPSLFFKTISTIVLIPLTIEFTAVLSAGAAS</sequence>
<keyword evidence="2" id="KW-0614">Plasmid</keyword>